<dbReference type="InterPro" id="IPR001667">
    <property type="entry name" value="DDH_dom"/>
</dbReference>
<dbReference type="GO" id="GO:0006281">
    <property type="term" value="P:DNA repair"/>
    <property type="evidence" value="ECO:0007669"/>
    <property type="project" value="InterPro"/>
</dbReference>
<dbReference type="AlphaFoldDB" id="A0A2M8FEB7"/>
<dbReference type="InterPro" id="IPR041122">
    <property type="entry name" value="RecJ_OB"/>
</dbReference>
<keyword evidence="4" id="KW-0378">Hydrolase</keyword>
<dbReference type="GO" id="GO:0006310">
    <property type="term" value="P:DNA recombination"/>
    <property type="evidence" value="ECO:0007669"/>
    <property type="project" value="InterPro"/>
</dbReference>
<protein>
    <recommendedName>
        <fullName evidence="2">Single-stranded-DNA-specific exonuclease RecJ</fullName>
    </recommendedName>
</protein>
<evidence type="ECO:0000256" key="2">
    <source>
        <dbReference type="ARBA" id="ARBA00019841"/>
    </source>
</evidence>
<dbReference type="Pfam" id="PF01368">
    <property type="entry name" value="DHH"/>
    <property type="match status" value="1"/>
</dbReference>
<name>A0A2M8FEB7_9BACT</name>
<feature type="domain" description="RecJ OB" evidence="8">
    <location>
        <begin position="463"/>
        <end position="571"/>
    </location>
</feature>
<dbReference type="InterPro" id="IPR004610">
    <property type="entry name" value="RecJ"/>
</dbReference>
<dbReference type="Gene3D" id="3.10.310.30">
    <property type="match status" value="1"/>
</dbReference>
<dbReference type="InterPro" id="IPR038763">
    <property type="entry name" value="DHH_sf"/>
</dbReference>
<dbReference type="InterPro" id="IPR003156">
    <property type="entry name" value="DHHA1_dom"/>
</dbReference>
<reference evidence="10" key="1">
    <citation type="submission" date="2017-09" db="EMBL/GenBank/DDBJ databases">
        <title>Depth-based differentiation of microbial function through sediment-hosted aquifers and enrichment of novel symbionts in the deep terrestrial subsurface.</title>
        <authorList>
            <person name="Probst A.J."/>
            <person name="Ladd B."/>
            <person name="Jarett J.K."/>
            <person name="Geller-Mcgrath D.E."/>
            <person name="Sieber C.M.K."/>
            <person name="Emerson J.B."/>
            <person name="Anantharaman K."/>
            <person name="Thomas B.C."/>
            <person name="Malmstrom R."/>
            <person name="Stieglmeier M."/>
            <person name="Klingl A."/>
            <person name="Woyke T."/>
            <person name="Ryan C.M."/>
            <person name="Banfield J.F."/>
        </authorList>
    </citation>
    <scope>NUCLEOTIDE SEQUENCE [LARGE SCALE GENOMIC DNA]</scope>
</reference>
<comment type="similarity">
    <text evidence="1">Belongs to the RecJ family.</text>
</comment>
<evidence type="ECO:0000259" key="7">
    <source>
        <dbReference type="Pfam" id="PF02272"/>
    </source>
</evidence>
<evidence type="ECO:0000256" key="1">
    <source>
        <dbReference type="ARBA" id="ARBA00005915"/>
    </source>
</evidence>
<dbReference type="Gene3D" id="3.90.1640.30">
    <property type="match status" value="1"/>
</dbReference>
<organism evidence="9 10">
    <name type="scientific">Candidatus Kaiserbacteria bacterium CG_4_9_14_0_2_um_filter_41_32</name>
    <dbReference type="NCBI Taxonomy" id="1974601"/>
    <lineage>
        <taxon>Bacteria</taxon>
        <taxon>Candidatus Kaiseribacteriota</taxon>
    </lineage>
</organism>
<comment type="caution">
    <text evidence="9">The sequence shown here is derived from an EMBL/GenBank/DDBJ whole genome shotgun (WGS) entry which is preliminary data.</text>
</comment>
<dbReference type="Pfam" id="PF17768">
    <property type="entry name" value="RecJ_OB"/>
    <property type="match status" value="1"/>
</dbReference>
<dbReference type="NCBIfam" id="TIGR00644">
    <property type="entry name" value="recJ"/>
    <property type="match status" value="1"/>
</dbReference>
<dbReference type="Pfam" id="PF02272">
    <property type="entry name" value="DHHA1"/>
    <property type="match status" value="1"/>
</dbReference>
<gene>
    <name evidence="9" type="primary">recJ</name>
    <name evidence="9" type="ORF">CO026_02975</name>
</gene>
<dbReference type="InterPro" id="IPR051673">
    <property type="entry name" value="SSDNA_exonuclease_RecJ"/>
</dbReference>
<evidence type="ECO:0000313" key="10">
    <source>
        <dbReference type="Proteomes" id="UP000230391"/>
    </source>
</evidence>
<evidence type="ECO:0000313" key="9">
    <source>
        <dbReference type="EMBL" id="PJC55941.1"/>
    </source>
</evidence>
<keyword evidence="5 9" id="KW-0269">Exonuclease</keyword>
<dbReference type="PANTHER" id="PTHR30255:SF2">
    <property type="entry name" value="SINGLE-STRANDED-DNA-SPECIFIC EXONUCLEASE RECJ"/>
    <property type="match status" value="1"/>
</dbReference>
<proteinExistence type="inferred from homology"/>
<evidence type="ECO:0000256" key="5">
    <source>
        <dbReference type="ARBA" id="ARBA00022839"/>
    </source>
</evidence>
<evidence type="ECO:0000259" key="8">
    <source>
        <dbReference type="Pfam" id="PF17768"/>
    </source>
</evidence>
<dbReference type="SUPFAM" id="SSF64182">
    <property type="entry name" value="DHH phosphoesterases"/>
    <property type="match status" value="1"/>
</dbReference>
<evidence type="ECO:0000256" key="4">
    <source>
        <dbReference type="ARBA" id="ARBA00022801"/>
    </source>
</evidence>
<dbReference type="GO" id="GO:0003676">
    <property type="term" value="F:nucleic acid binding"/>
    <property type="evidence" value="ECO:0007669"/>
    <property type="project" value="InterPro"/>
</dbReference>
<evidence type="ECO:0000259" key="6">
    <source>
        <dbReference type="Pfam" id="PF01368"/>
    </source>
</evidence>
<dbReference type="EMBL" id="PFRD01000105">
    <property type="protein sequence ID" value="PJC55941.1"/>
    <property type="molecule type" value="Genomic_DNA"/>
</dbReference>
<keyword evidence="3" id="KW-0540">Nuclease</keyword>
<evidence type="ECO:0000256" key="3">
    <source>
        <dbReference type="ARBA" id="ARBA00022722"/>
    </source>
</evidence>
<feature type="domain" description="DHHA1" evidence="7">
    <location>
        <begin position="362"/>
        <end position="446"/>
    </location>
</feature>
<feature type="domain" description="DDH" evidence="6">
    <location>
        <begin position="86"/>
        <end position="214"/>
    </location>
</feature>
<dbReference type="PANTHER" id="PTHR30255">
    <property type="entry name" value="SINGLE-STRANDED-DNA-SPECIFIC EXONUCLEASE RECJ"/>
    <property type="match status" value="1"/>
</dbReference>
<dbReference type="Proteomes" id="UP000230391">
    <property type="component" value="Unassembled WGS sequence"/>
</dbReference>
<accession>A0A2M8FEB7</accession>
<dbReference type="GO" id="GO:0008409">
    <property type="term" value="F:5'-3' exonuclease activity"/>
    <property type="evidence" value="ECO:0007669"/>
    <property type="project" value="InterPro"/>
</dbReference>
<sequence length="573" mass="63112">MVPYSILSMEIPFTYAPTIPATIQKQLSQYPNVLQQLLWRRGIENVEAAESFLHPDYETELHDPLLLNDIEPACARIHQAVKDDEKVAIFSDYDCDGIPGAVVLHDFFKTINFNNFQNYIPHRHFEGFGLSIEAIDKLAADGVKLVITIDCGTNDIEVVKHATKLGIDVIITDHHEPGETLPVAVAVVNPKLGDYPFPHLCGAGVVYKLVQALISTGSYDIPTGHEKWWLDMVGVATIADMVPLVGENRIFAHYGLTVLRKSRRPGLQKLFAKARINQNYLTEEDVGFTIGPRINAASRMDAPEHAFLMLTATDNSEASAHVDHLEKLNNERKGMVAVMTKELHVRLKELEKIPDVLVLGNPLWRPALVGLVANKLAEEYSRPVFLWGRDGNDVIKGSCRSGGGVSVVRLMETATAAFHEHGGHHMSGGFSVKDDQVFSLGAVLNEAFVTLGSEALVPTAHEVDLSLSLEAVFGEIRSALTILAPFGASNPKPLFAFESVTPREVAVFGKGHEHLKLVFDTTKGPLEAIAFFATPTSFPREPVAGKACTILAHIEESFFMNRRQTRLRIVDIV</sequence>